<dbReference type="PANTHER" id="PTHR11803">
    <property type="entry name" value="2-IMINOBUTANOATE/2-IMINOPROPANOATE DEAMINASE RIDA"/>
    <property type="match status" value="1"/>
</dbReference>
<dbReference type="CDD" id="cd00448">
    <property type="entry name" value="YjgF_YER057c_UK114_family"/>
    <property type="match status" value="1"/>
</dbReference>
<dbReference type="GO" id="GO:0005829">
    <property type="term" value="C:cytosol"/>
    <property type="evidence" value="ECO:0007669"/>
    <property type="project" value="TreeGrafter"/>
</dbReference>
<dbReference type="PANTHER" id="PTHR11803:SF39">
    <property type="entry name" value="2-IMINOBUTANOATE_2-IMINOPROPANOATE DEAMINASE"/>
    <property type="match status" value="1"/>
</dbReference>
<dbReference type="Gene3D" id="3.30.1330.40">
    <property type="entry name" value="RutC-like"/>
    <property type="match status" value="1"/>
</dbReference>
<dbReference type="PROSITE" id="PS01094">
    <property type="entry name" value="UPF0076"/>
    <property type="match status" value="1"/>
</dbReference>
<dbReference type="NCBIfam" id="TIGR00004">
    <property type="entry name" value="Rid family detoxifying hydrolase"/>
    <property type="match status" value="1"/>
</dbReference>
<evidence type="ECO:0000256" key="1">
    <source>
        <dbReference type="ARBA" id="ARBA00010552"/>
    </source>
</evidence>
<proteinExistence type="inferred from homology"/>
<dbReference type="Proteomes" id="UP000199387">
    <property type="component" value="Unassembled WGS sequence"/>
</dbReference>
<dbReference type="Pfam" id="PF01042">
    <property type="entry name" value="Ribonuc_L-PSP"/>
    <property type="match status" value="1"/>
</dbReference>
<dbReference type="OrthoDB" id="9803101at2"/>
<evidence type="ECO:0000313" key="3">
    <source>
        <dbReference type="Proteomes" id="UP000199387"/>
    </source>
</evidence>
<dbReference type="InterPro" id="IPR019897">
    <property type="entry name" value="RidA_CS"/>
</dbReference>
<reference evidence="2 3" key="1">
    <citation type="submission" date="2016-10" db="EMBL/GenBank/DDBJ databases">
        <authorList>
            <person name="de Groot N.N."/>
        </authorList>
    </citation>
    <scope>NUCLEOTIDE SEQUENCE [LARGE SCALE GENOMIC DNA]</scope>
    <source>
        <strain evidence="2 3">DSM 45514</strain>
    </source>
</reference>
<organism evidence="2 3">
    <name type="scientific">Melghirimyces thermohalophilus</name>
    <dbReference type="NCBI Taxonomy" id="1236220"/>
    <lineage>
        <taxon>Bacteria</taxon>
        <taxon>Bacillati</taxon>
        <taxon>Bacillota</taxon>
        <taxon>Bacilli</taxon>
        <taxon>Bacillales</taxon>
        <taxon>Thermoactinomycetaceae</taxon>
        <taxon>Melghirimyces</taxon>
    </lineage>
</organism>
<gene>
    <name evidence="2" type="ORF">SAMN04488112_11929</name>
</gene>
<dbReference type="InterPro" id="IPR006056">
    <property type="entry name" value="RidA"/>
</dbReference>
<sequence>MEKIQTDKAPQAIGPYSQAVRQGSILFTSGQIPLSPEGERVEGGIEEETRQVLNNVRAVLEAAGSSLDQVIKTTIFLTDMGDFQKVNEVYAEFFSQHQPARSCVGVAQLPKGVRVEIEAMAIVE</sequence>
<dbReference type="InterPro" id="IPR035959">
    <property type="entry name" value="RutC-like_sf"/>
</dbReference>
<name>A0A1G6Q2X9_9BACL</name>
<dbReference type="EMBL" id="FMZA01000019">
    <property type="protein sequence ID" value="SDC85987.1"/>
    <property type="molecule type" value="Genomic_DNA"/>
</dbReference>
<dbReference type="InterPro" id="IPR006175">
    <property type="entry name" value="YjgF/YER057c/UK114"/>
</dbReference>
<dbReference type="RefSeq" id="WP_091572055.1">
    <property type="nucleotide sequence ID" value="NZ_FMZA01000019.1"/>
</dbReference>
<dbReference type="STRING" id="1236220.SAMN04488112_11929"/>
<protein>
    <submittedName>
        <fullName evidence="2">Endoribonuclease L-PSP</fullName>
    </submittedName>
</protein>
<evidence type="ECO:0000313" key="2">
    <source>
        <dbReference type="EMBL" id="SDC85987.1"/>
    </source>
</evidence>
<dbReference type="FunFam" id="3.30.1330.40:FF:000001">
    <property type="entry name" value="L-PSP family endoribonuclease"/>
    <property type="match status" value="1"/>
</dbReference>
<dbReference type="SUPFAM" id="SSF55298">
    <property type="entry name" value="YjgF-like"/>
    <property type="match status" value="1"/>
</dbReference>
<accession>A0A1G6Q2X9</accession>
<dbReference type="AlphaFoldDB" id="A0A1G6Q2X9"/>
<dbReference type="GO" id="GO:0019239">
    <property type="term" value="F:deaminase activity"/>
    <property type="evidence" value="ECO:0007669"/>
    <property type="project" value="TreeGrafter"/>
</dbReference>
<comment type="similarity">
    <text evidence="1">Belongs to the RutC family.</text>
</comment>
<keyword evidence="3" id="KW-1185">Reference proteome</keyword>